<evidence type="ECO:0000256" key="11">
    <source>
        <dbReference type="ARBA" id="ARBA00022692"/>
    </source>
</evidence>
<feature type="transmembrane region" description="Helical" evidence="19">
    <location>
        <begin position="87"/>
        <end position="109"/>
    </location>
</feature>
<name>A0A432VY73_9GAMM</name>
<keyword evidence="8" id="KW-1003">Cell membrane</keyword>
<protein>
    <recommendedName>
        <fullName evidence="7 18">Phosphatidate cytidylyltransferase</fullName>
        <ecNumber evidence="6 18">2.7.7.41</ecNumber>
    </recommendedName>
</protein>
<keyword evidence="15 19" id="KW-0472">Membrane</keyword>
<comment type="pathway">
    <text evidence="4">Lipid metabolism.</text>
</comment>
<dbReference type="PANTHER" id="PTHR46382:SF1">
    <property type="entry name" value="PHOSPHATIDATE CYTIDYLYLTRANSFERASE"/>
    <property type="match status" value="1"/>
</dbReference>
<evidence type="ECO:0000313" key="21">
    <source>
        <dbReference type="Proteomes" id="UP000288212"/>
    </source>
</evidence>
<dbReference type="UniPathway" id="UPA00557">
    <property type="reaction ID" value="UER00614"/>
</dbReference>
<evidence type="ECO:0000256" key="4">
    <source>
        <dbReference type="ARBA" id="ARBA00005189"/>
    </source>
</evidence>
<evidence type="ECO:0000313" key="20">
    <source>
        <dbReference type="EMBL" id="RUO21525.1"/>
    </source>
</evidence>
<keyword evidence="11 18" id="KW-0812">Transmembrane</keyword>
<dbReference type="GO" id="GO:0016024">
    <property type="term" value="P:CDP-diacylglycerol biosynthetic process"/>
    <property type="evidence" value="ECO:0007669"/>
    <property type="project" value="UniProtKB-UniPathway"/>
</dbReference>
<comment type="catalytic activity">
    <reaction evidence="1 18">
        <text>a 1,2-diacyl-sn-glycero-3-phosphate + CTP + H(+) = a CDP-1,2-diacyl-sn-glycerol + diphosphate</text>
        <dbReference type="Rhea" id="RHEA:16229"/>
        <dbReference type="ChEBI" id="CHEBI:15378"/>
        <dbReference type="ChEBI" id="CHEBI:33019"/>
        <dbReference type="ChEBI" id="CHEBI:37563"/>
        <dbReference type="ChEBI" id="CHEBI:58332"/>
        <dbReference type="ChEBI" id="CHEBI:58608"/>
        <dbReference type="EC" id="2.7.7.41"/>
    </reaction>
</comment>
<evidence type="ECO:0000256" key="17">
    <source>
        <dbReference type="ARBA" id="ARBA00023264"/>
    </source>
</evidence>
<evidence type="ECO:0000256" key="2">
    <source>
        <dbReference type="ARBA" id="ARBA00004651"/>
    </source>
</evidence>
<feature type="transmembrane region" description="Helical" evidence="19">
    <location>
        <begin position="222"/>
        <end position="240"/>
    </location>
</feature>
<keyword evidence="12 18" id="KW-0548">Nucleotidyltransferase</keyword>
<keyword evidence="16" id="KW-0594">Phospholipid biosynthesis</keyword>
<comment type="subcellular location">
    <subcellularLocation>
        <location evidence="2">Cell membrane</location>
        <topology evidence="2">Multi-pass membrane protein</topology>
    </subcellularLocation>
</comment>
<keyword evidence="10 18" id="KW-0808">Transferase</keyword>
<dbReference type="InterPro" id="IPR000374">
    <property type="entry name" value="PC_trans"/>
</dbReference>
<feature type="transmembrane region" description="Helical" evidence="19">
    <location>
        <begin position="28"/>
        <end position="44"/>
    </location>
</feature>
<dbReference type="GO" id="GO:0004605">
    <property type="term" value="F:phosphatidate cytidylyltransferase activity"/>
    <property type="evidence" value="ECO:0007669"/>
    <property type="project" value="UniProtKB-EC"/>
</dbReference>
<organism evidence="20 21">
    <name type="scientific">Aliidiomarina haloalkalitolerans</name>
    <dbReference type="NCBI Taxonomy" id="859059"/>
    <lineage>
        <taxon>Bacteria</taxon>
        <taxon>Pseudomonadati</taxon>
        <taxon>Pseudomonadota</taxon>
        <taxon>Gammaproteobacteria</taxon>
        <taxon>Alteromonadales</taxon>
        <taxon>Idiomarinaceae</taxon>
        <taxon>Aliidiomarina</taxon>
    </lineage>
</organism>
<gene>
    <name evidence="20" type="ORF">CWE06_01305</name>
</gene>
<sequence length="287" mass="31794">MLKQRILTAIVLIPLALGAIFLLPLPWFGLVVLLVMALAAWEWAPLMGVCHRAGKLAYTLLCMALIGIFFWFIPLEQIWQSPSLHPIVYWLTVVGAVWWLIAIVLVLNFPRSKAVWQRSRIFVGLIGLLMLVPAWAAIIALRSEHYAQEPLHGAFLVLFVFLLVWAADVGAYFSGKKFGKHKLMPRVSPGKTLEGLVGGLALAILVMFVVAEYTNLFIEHSVGYYAVGIVTVLVSVFGDLNESMFKRCVGVKDSGSLLPGHGGILDRIDSLTSALPVFLFGYVWFMI</sequence>
<dbReference type="Pfam" id="PF01148">
    <property type="entry name" value="CTP_transf_1"/>
    <property type="match status" value="1"/>
</dbReference>
<accession>A0A432VY73</accession>
<reference evidence="20 21" key="1">
    <citation type="journal article" date="2011" name="Front. Microbiol.">
        <title>Genomic signatures of strain selection and enhancement in Bacillus atrophaeus var. globigii, a historical biowarfare simulant.</title>
        <authorList>
            <person name="Gibbons H.S."/>
            <person name="Broomall S.M."/>
            <person name="McNew L.A."/>
            <person name="Daligault H."/>
            <person name="Chapman C."/>
            <person name="Bruce D."/>
            <person name="Karavis M."/>
            <person name="Krepps M."/>
            <person name="McGregor P.A."/>
            <person name="Hong C."/>
            <person name="Park K.H."/>
            <person name="Akmal A."/>
            <person name="Feldman A."/>
            <person name="Lin J.S."/>
            <person name="Chang W.E."/>
            <person name="Higgs B.W."/>
            <person name="Demirev P."/>
            <person name="Lindquist J."/>
            <person name="Liem A."/>
            <person name="Fochler E."/>
            <person name="Read T.D."/>
            <person name="Tapia R."/>
            <person name="Johnson S."/>
            <person name="Bishop-Lilly K.A."/>
            <person name="Detter C."/>
            <person name="Han C."/>
            <person name="Sozhamannan S."/>
            <person name="Rosenzweig C.N."/>
            <person name="Skowronski E.W."/>
        </authorList>
    </citation>
    <scope>NUCLEOTIDE SEQUENCE [LARGE SCALE GENOMIC DNA]</scope>
    <source>
        <strain evidence="20 21">AK5</strain>
    </source>
</reference>
<feature type="transmembrane region" description="Helical" evidence="19">
    <location>
        <begin position="193"/>
        <end position="210"/>
    </location>
</feature>
<evidence type="ECO:0000256" key="10">
    <source>
        <dbReference type="ARBA" id="ARBA00022679"/>
    </source>
</evidence>
<keyword evidence="9" id="KW-0444">Lipid biosynthesis</keyword>
<evidence type="ECO:0000256" key="12">
    <source>
        <dbReference type="ARBA" id="ARBA00022695"/>
    </source>
</evidence>
<comment type="similarity">
    <text evidence="5 18">Belongs to the CDS family.</text>
</comment>
<feature type="transmembrane region" description="Helical" evidence="19">
    <location>
        <begin position="56"/>
        <end position="75"/>
    </location>
</feature>
<dbReference type="EMBL" id="PIPI01000001">
    <property type="protein sequence ID" value="RUO21525.1"/>
    <property type="molecule type" value="Genomic_DNA"/>
</dbReference>
<evidence type="ECO:0000256" key="1">
    <source>
        <dbReference type="ARBA" id="ARBA00001698"/>
    </source>
</evidence>
<evidence type="ECO:0000256" key="7">
    <source>
        <dbReference type="ARBA" id="ARBA00019373"/>
    </source>
</evidence>
<proteinExistence type="inferred from homology"/>
<evidence type="ECO:0000256" key="14">
    <source>
        <dbReference type="ARBA" id="ARBA00023098"/>
    </source>
</evidence>
<evidence type="ECO:0000256" key="19">
    <source>
        <dbReference type="SAM" id="Phobius"/>
    </source>
</evidence>
<evidence type="ECO:0000256" key="18">
    <source>
        <dbReference type="RuleBase" id="RU003938"/>
    </source>
</evidence>
<evidence type="ECO:0000256" key="13">
    <source>
        <dbReference type="ARBA" id="ARBA00022989"/>
    </source>
</evidence>
<keyword evidence="13 19" id="KW-1133">Transmembrane helix</keyword>
<dbReference type="Proteomes" id="UP000288212">
    <property type="component" value="Unassembled WGS sequence"/>
</dbReference>
<keyword evidence="14" id="KW-0443">Lipid metabolism</keyword>
<evidence type="ECO:0000256" key="15">
    <source>
        <dbReference type="ARBA" id="ARBA00023136"/>
    </source>
</evidence>
<keyword evidence="21" id="KW-1185">Reference proteome</keyword>
<comment type="pathway">
    <text evidence="3 18">Phospholipid metabolism; CDP-diacylglycerol biosynthesis; CDP-diacylglycerol from sn-glycerol 3-phosphate: step 3/3.</text>
</comment>
<evidence type="ECO:0000256" key="3">
    <source>
        <dbReference type="ARBA" id="ARBA00005119"/>
    </source>
</evidence>
<dbReference type="AlphaFoldDB" id="A0A432VY73"/>
<dbReference type="PANTHER" id="PTHR46382">
    <property type="entry name" value="PHOSPHATIDATE CYTIDYLYLTRANSFERASE"/>
    <property type="match status" value="1"/>
</dbReference>
<dbReference type="RefSeq" id="WP_126790505.1">
    <property type="nucleotide sequence ID" value="NZ_PIPI01000001.1"/>
</dbReference>
<evidence type="ECO:0000256" key="16">
    <source>
        <dbReference type="ARBA" id="ARBA00023209"/>
    </source>
</evidence>
<dbReference type="GO" id="GO:0005886">
    <property type="term" value="C:plasma membrane"/>
    <property type="evidence" value="ECO:0007669"/>
    <property type="project" value="UniProtKB-SubCell"/>
</dbReference>
<dbReference type="OrthoDB" id="9799199at2"/>
<evidence type="ECO:0000256" key="9">
    <source>
        <dbReference type="ARBA" id="ARBA00022516"/>
    </source>
</evidence>
<dbReference type="EC" id="2.7.7.41" evidence="6 18"/>
<feature type="transmembrane region" description="Helical" evidence="19">
    <location>
        <begin position="153"/>
        <end position="173"/>
    </location>
</feature>
<dbReference type="PROSITE" id="PS01315">
    <property type="entry name" value="CDS"/>
    <property type="match status" value="1"/>
</dbReference>
<evidence type="ECO:0000256" key="6">
    <source>
        <dbReference type="ARBA" id="ARBA00012487"/>
    </source>
</evidence>
<feature type="transmembrane region" description="Helical" evidence="19">
    <location>
        <begin position="121"/>
        <end position="141"/>
    </location>
</feature>
<keyword evidence="17" id="KW-1208">Phospholipid metabolism</keyword>
<comment type="caution">
    <text evidence="20">The sequence shown here is derived from an EMBL/GenBank/DDBJ whole genome shotgun (WGS) entry which is preliminary data.</text>
</comment>
<evidence type="ECO:0000256" key="8">
    <source>
        <dbReference type="ARBA" id="ARBA00022475"/>
    </source>
</evidence>
<evidence type="ECO:0000256" key="5">
    <source>
        <dbReference type="ARBA" id="ARBA00010185"/>
    </source>
</evidence>